<evidence type="ECO:0000313" key="3">
    <source>
        <dbReference type="Proteomes" id="UP000266196"/>
    </source>
</evidence>
<comment type="caution">
    <text evidence="2">The sequence shown here is derived from an EMBL/GenBank/DDBJ whole genome shotgun (WGS) entry which is preliminary data.</text>
</comment>
<sequence>MTNRGVGSTEGWLQLMRNSRLPFSTPSPPTPPTNWGNDTTERQARVNQLLADVAQANVTKPVIRKQIVHNYFPPYNITQLQQELVWDQQGKFCTT</sequence>
<accession>A0A397EP58</accession>
<dbReference type="AlphaFoldDB" id="A0A397EP58"/>
<reference evidence="2 3" key="1">
    <citation type="submission" date="2018-08" db="EMBL/GenBank/DDBJ databases">
        <title>Aphanomyces genome sequencing and annotation.</title>
        <authorList>
            <person name="Minardi D."/>
            <person name="Oidtmann B."/>
            <person name="Van Der Giezen M."/>
            <person name="Studholme D.J."/>
        </authorList>
    </citation>
    <scope>NUCLEOTIDE SEQUENCE [LARGE SCALE GENOMIC DNA]</scope>
    <source>
        <strain evidence="2 3">197901</strain>
    </source>
</reference>
<dbReference type="EMBL" id="QUTE01014688">
    <property type="protein sequence ID" value="RHZ01764.1"/>
    <property type="molecule type" value="Genomic_DNA"/>
</dbReference>
<organism evidence="2 3">
    <name type="scientific">Aphanomyces astaci</name>
    <name type="common">Crayfish plague agent</name>
    <dbReference type="NCBI Taxonomy" id="112090"/>
    <lineage>
        <taxon>Eukaryota</taxon>
        <taxon>Sar</taxon>
        <taxon>Stramenopiles</taxon>
        <taxon>Oomycota</taxon>
        <taxon>Saprolegniomycetes</taxon>
        <taxon>Saprolegniales</taxon>
        <taxon>Verrucalvaceae</taxon>
        <taxon>Aphanomyces</taxon>
    </lineage>
</organism>
<name>A0A397EP58_APHAT</name>
<protein>
    <submittedName>
        <fullName evidence="2">Uncharacterized protein</fullName>
    </submittedName>
</protein>
<evidence type="ECO:0000256" key="1">
    <source>
        <dbReference type="SAM" id="MobiDB-lite"/>
    </source>
</evidence>
<feature type="region of interest" description="Disordered" evidence="1">
    <location>
        <begin position="17"/>
        <end position="38"/>
    </location>
</feature>
<dbReference type="Proteomes" id="UP000266196">
    <property type="component" value="Unassembled WGS sequence"/>
</dbReference>
<proteinExistence type="predicted"/>
<gene>
    <name evidence="2" type="ORF">DYB31_000663</name>
</gene>
<evidence type="ECO:0000313" key="2">
    <source>
        <dbReference type="EMBL" id="RHZ01764.1"/>
    </source>
</evidence>